<reference evidence="2" key="1">
    <citation type="submission" date="2014-07" db="EMBL/GenBank/DDBJ databases">
        <title>Genome sequencing of plant-pathogenic Streptomyces species.</title>
        <authorList>
            <person name="Harrison J."/>
            <person name="Sapp M."/>
            <person name="Thwaites R."/>
            <person name="Studholme D.J."/>
        </authorList>
    </citation>
    <scope>NUCLEOTIDE SEQUENCE [LARGE SCALE GENOMIC DNA]</scope>
    <source>
        <strain evidence="2">NCPPB 4445</strain>
    </source>
</reference>
<dbReference type="PATRIC" id="fig|42234.21.peg.6169"/>
<organism evidence="1 2">
    <name type="scientific">Streptomyces acidiscabies</name>
    <dbReference type="NCBI Taxonomy" id="42234"/>
    <lineage>
        <taxon>Bacteria</taxon>
        <taxon>Bacillati</taxon>
        <taxon>Actinomycetota</taxon>
        <taxon>Actinomycetes</taxon>
        <taxon>Kitasatosporales</taxon>
        <taxon>Streptomycetaceae</taxon>
        <taxon>Streptomyces</taxon>
    </lineage>
</organism>
<dbReference type="RefSeq" id="WP_078841530.1">
    <property type="nucleotide sequence ID" value="NZ_CP122560.1"/>
</dbReference>
<evidence type="ECO:0000313" key="2">
    <source>
        <dbReference type="Proteomes" id="UP000037151"/>
    </source>
</evidence>
<dbReference type="OrthoDB" id="3698319at2"/>
<dbReference type="AlphaFoldDB" id="A0A0L0JWQ5"/>
<dbReference type="EMBL" id="JPPY01000169">
    <property type="protein sequence ID" value="KND29969.1"/>
    <property type="molecule type" value="Genomic_DNA"/>
</dbReference>
<proteinExistence type="predicted"/>
<accession>A0A0L0JWQ5</accession>
<gene>
    <name evidence="1" type="ORF">IQ63_29935</name>
</gene>
<comment type="caution">
    <text evidence="1">The sequence shown here is derived from an EMBL/GenBank/DDBJ whole genome shotgun (WGS) entry which is preliminary data.</text>
</comment>
<evidence type="ECO:0000313" key="1">
    <source>
        <dbReference type="EMBL" id="KND29969.1"/>
    </source>
</evidence>
<protein>
    <submittedName>
        <fullName evidence="1">Uncharacterized protein</fullName>
    </submittedName>
</protein>
<sequence>MAELHTAVADAATGVILALREGDPYAVSRVLRPEDPLTPAAVRVLGADVLVPYAVSGHAADGDVPLVRQALAAYPPTAGSAVSAWSHHGLAESARTLLPGAWPAAGDPDTGWTEHEPWPRLSHQVSQLAALAVPGLAPGLEERLAGRTVDLSRGFVRAVRRRDWLQAAGVGRWLARLPGVPDSLGLAAGLVFVGRWGAADPRVVLQVEAARRLFGTGR</sequence>
<dbReference type="Proteomes" id="UP000037151">
    <property type="component" value="Unassembled WGS sequence"/>
</dbReference>
<name>A0A0L0JWQ5_9ACTN</name>